<keyword evidence="2" id="KW-0479">Metal-binding</keyword>
<dbReference type="InterPro" id="IPR012675">
    <property type="entry name" value="Beta-grasp_dom_sf"/>
</dbReference>
<evidence type="ECO:0000313" key="7">
    <source>
        <dbReference type="EMBL" id="GJJ72774.1"/>
    </source>
</evidence>
<dbReference type="Gene3D" id="3.10.20.30">
    <property type="match status" value="1"/>
</dbReference>
<dbReference type="InterPro" id="IPR036249">
    <property type="entry name" value="Thioredoxin-like_sf"/>
</dbReference>
<dbReference type="PRINTS" id="PR00355">
    <property type="entry name" value="ADRENODOXIN"/>
</dbReference>
<accession>A0A9P3LW84</accession>
<organism evidence="7 8">
    <name type="scientific">Entomortierella parvispora</name>
    <dbReference type="NCBI Taxonomy" id="205924"/>
    <lineage>
        <taxon>Eukaryota</taxon>
        <taxon>Fungi</taxon>
        <taxon>Fungi incertae sedis</taxon>
        <taxon>Mucoromycota</taxon>
        <taxon>Mortierellomycotina</taxon>
        <taxon>Mortierellomycetes</taxon>
        <taxon>Mortierellales</taxon>
        <taxon>Mortierellaceae</taxon>
        <taxon>Entomortierella</taxon>
    </lineage>
</organism>
<keyword evidence="1" id="KW-0001">2Fe-2S</keyword>
<reference evidence="7" key="2">
    <citation type="journal article" date="2022" name="Microbiol. Resour. Announc.">
        <title>Whole-Genome Sequence of Entomortierella parvispora E1425, a Mucoromycotan Fungus Associated with Burkholderiaceae-Related Endosymbiotic Bacteria.</title>
        <authorList>
            <person name="Herlambang A."/>
            <person name="Guo Y."/>
            <person name="Takashima Y."/>
            <person name="Narisawa K."/>
            <person name="Ohta H."/>
            <person name="Nishizawa T."/>
        </authorList>
    </citation>
    <scope>NUCLEOTIDE SEQUENCE</scope>
    <source>
        <strain evidence="7">E1425</strain>
    </source>
</reference>
<dbReference type="GO" id="GO:0046872">
    <property type="term" value="F:metal ion binding"/>
    <property type="evidence" value="ECO:0007669"/>
    <property type="project" value="UniProtKB-KW"/>
</dbReference>
<protein>
    <recommendedName>
        <fullName evidence="6">2Fe-2S ferredoxin-type domain-containing protein</fullName>
    </recommendedName>
</protein>
<keyword evidence="8" id="KW-1185">Reference proteome</keyword>
<comment type="caution">
    <text evidence="7">The sequence shown here is derived from an EMBL/GenBank/DDBJ whole genome shotgun (WGS) entry which is preliminary data.</text>
</comment>
<evidence type="ECO:0000256" key="1">
    <source>
        <dbReference type="ARBA" id="ARBA00022714"/>
    </source>
</evidence>
<dbReference type="Gene3D" id="3.40.30.10">
    <property type="entry name" value="Glutaredoxin"/>
    <property type="match status" value="1"/>
</dbReference>
<dbReference type="InterPro" id="IPR001055">
    <property type="entry name" value="Adrenodoxin-like"/>
</dbReference>
<reference evidence="7" key="1">
    <citation type="submission" date="2021-11" db="EMBL/GenBank/DDBJ databases">
        <authorList>
            <person name="Herlambang A."/>
            <person name="Guo Y."/>
            <person name="Takashima Y."/>
            <person name="Nishizawa T."/>
        </authorList>
    </citation>
    <scope>NUCLEOTIDE SEQUENCE</scope>
    <source>
        <strain evidence="7">E1425</strain>
    </source>
</reference>
<dbReference type="Pfam" id="PF06999">
    <property type="entry name" value="Suc_Fer-like"/>
    <property type="match status" value="1"/>
</dbReference>
<evidence type="ECO:0000256" key="5">
    <source>
        <dbReference type="SAM" id="MobiDB-lite"/>
    </source>
</evidence>
<dbReference type="OrthoDB" id="10253744at2759"/>
<dbReference type="SUPFAM" id="SSF52833">
    <property type="entry name" value="Thioredoxin-like"/>
    <property type="match status" value="1"/>
</dbReference>
<dbReference type="InterPro" id="IPR036010">
    <property type="entry name" value="2Fe-2S_ferredoxin-like_sf"/>
</dbReference>
<dbReference type="CDD" id="cd00207">
    <property type="entry name" value="fer2"/>
    <property type="match status" value="1"/>
</dbReference>
<dbReference type="SUPFAM" id="SSF54292">
    <property type="entry name" value="2Fe-2S ferredoxin-like"/>
    <property type="match status" value="1"/>
</dbReference>
<evidence type="ECO:0000259" key="6">
    <source>
        <dbReference type="PROSITE" id="PS51085"/>
    </source>
</evidence>
<dbReference type="EMBL" id="BQFW01000007">
    <property type="protein sequence ID" value="GJJ72774.1"/>
    <property type="molecule type" value="Genomic_DNA"/>
</dbReference>
<evidence type="ECO:0000313" key="8">
    <source>
        <dbReference type="Proteomes" id="UP000827284"/>
    </source>
</evidence>
<feature type="compositionally biased region" description="Low complexity" evidence="5">
    <location>
        <begin position="12"/>
        <end position="21"/>
    </location>
</feature>
<feature type="domain" description="2Fe-2S ferredoxin-type" evidence="6">
    <location>
        <begin position="428"/>
        <end position="539"/>
    </location>
</feature>
<dbReference type="Proteomes" id="UP000827284">
    <property type="component" value="Unassembled WGS sequence"/>
</dbReference>
<dbReference type="CDD" id="cd03062">
    <property type="entry name" value="TRX_Fd_Sucrase"/>
    <property type="match status" value="1"/>
</dbReference>
<proteinExistence type="predicted"/>
<sequence>MSLAQRIALVTSSAGRSSGSVRRMHQHSHALSMPTSSSSSRTNSTLLLRNPAGRLTRPASSALLRLPNLSLSSCARTSLLYSNNHARNMSTGPGAKEQEEPIQGSAPTYKRHLLICKGLPEKDWPKKPEMSDPYLNLLSTAVRGQEVKVNITDIASHNENTSSSTALGEALPSAGPRFDLVLFPDNVRFLNIRPEAFRDLSRFMEKNPIDELRSLIETKKAQEEDSFITELVPGSGEKVAIELVKEPSAVLVCIHGSRDCRCGEQGGELYRILKDMVQMTGLTNSVKVYGVSHIGGHKYAPNTIMYPSGDWHGHLSDRDSNDAQQILFDALANGGVAGRVRERAADPIMLDKWRGRMGMNKEDQLKLYEAALKKKSSQGSVGSAASLFSAPGEELYEDDGLKERKNALSVESDKPTTLTEASTSASPQKVKIVFETFQKVRTEIEAKVGERILDIVKDKDPSRHGVYQALECTCGGQLECATCHVYIEPPYNARLPDVTDAEEDMLEYAVGRKVETSRLGCQIKIQPEMEGMVVKLPQY</sequence>
<dbReference type="GO" id="GO:0051537">
    <property type="term" value="F:2 iron, 2 sulfur cluster binding"/>
    <property type="evidence" value="ECO:0007669"/>
    <property type="project" value="UniProtKB-KW"/>
</dbReference>
<dbReference type="InterPro" id="IPR001041">
    <property type="entry name" value="2Fe-2S_ferredoxin-type"/>
</dbReference>
<evidence type="ECO:0000256" key="4">
    <source>
        <dbReference type="ARBA" id="ARBA00023014"/>
    </source>
</evidence>
<keyword evidence="3" id="KW-0408">Iron</keyword>
<dbReference type="PROSITE" id="PS51085">
    <property type="entry name" value="2FE2S_FER_2"/>
    <property type="match status" value="1"/>
</dbReference>
<dbReference type="AlphaFoldDB" id="A0A9P3LW84"/>
<dbReference type="GO" id="GO:0140647">
    <property type="term" value="P:P450-containing electron transport chain"/>
    <property type="evidence" value="ECO:0007669"/>
    <property type="project" value="InterPro"/>
</dbReference>
<dbReference type="InterPro" id="IPR009737">
    <property type="entry name" value="Aim32/Apd1-like"/>
</dbReference>
<evidence type="ECO:0000256" key="3">
    <source>
        <dbReference type="ARBA" id="ARBA00023004"/>
    </source>
</evidence>
<keyword evidence="4" id="KW-0411">Iron-sulfur</keyword>
<evidence type="ECO:0000256" key="2">
    <source>
        <dbReference type="ARBA" id="ARBA00022723"/>
    </source>
</evidence>
<gene>
    <name evidence="7" type="ORF">EMPS_05132</name>
</gene>
<feature type="region of interest" description="Disordered" evidence="5">
    <location>
        <begin position="12"/>
        <end position="43"/>
    </location>
</feature>
<name>A0A9P3LW84_9FUNG</name>
<dbReference type="PANTHER" id="PTHR31902">
    <property type="entry name" value="ACTIN PATCHES DISTAL PROTEIN 1"/>
    <property type="match status" value="1"/>
</dbReference>